<organism evidence="2 3">
    <name type="scientific">Candidatus Uhrbacteria bacterium CG_4_9_14_3_um_filter_41_35</name>
    <dbReference type="NCBI Taxonomy" id="1975034"/>
    <lineage>
        <taxon>Bacteria</taxon>
        <taxon>Candidatus Uhriibacteriota</taxon>
    </lineage>
</organism>
<dbReference type="EMBL" id="PFWT01000017">
    <property type="protein sequence ID" value="PJA46107.1"/>
    <property type="molecule type" value="Genomic_DNA"/>
</dbReference>
<sequence>MGDGVIEKVNLLASIFSNVDILIALLVVVGAVIFAYTIGKDFIITSIFALYMAIGTMALVPILDQLSFGLDTAFNKIILLSALTVIFLYLQTKNGFFEPIVVPNSWESAVFAVTWAGMFIMAVVSFLTPEMQSGLSSTLQLLFVDQPFANTWYILPITTLVFIRGNA</sequence>
<feature type="transmembrane region" description="Helical" evidence="1">
    <location>
        <begin position="42"/>
        <end position="61"/>
    </location>
</feature>
<gene>
    <name evidence="2" type="ORF">CO173_03645</name>
</gene>
<evidence type="ECO:0000313" key="3">
    <source>
        <dbReference type="Proteomes" id="UP000231263"/>
    </source>
</evidence>
<protein>
    <submittedName>
        <fullName evidence="2">Uncharacterized protein</fullName>
    </submittedName>
</protein>
<feature type="transmembrane region" description="Helical" evidence="1">
    <location>
        <begin position="73"/>
        <end position="90"/>
    </location>
</feature>
<evidence type="ECO:0000313" key="2">
    <source>
        <dbReference type="EMBL" id="PJA46107.1"/>
    </source>
</evidence>
<comment type="caution">
    <text evidence="2">The sequence shown here is derived from an EMBL/GenBank/DDBJ whole genome shotgun (WGS) entry which is preliminary data.</text>
</comment>
<keyword evidence="1" id="KW-0472">Membrane</keyword>
<proteinExistence type="predicted"/>
<reference evidence="3" key="1">
    <citation type="submission" date="2017-09" db="EMBL/GenBank/DDBJ databases">
        <title>Depth-based differentiation of microbial function through sediment-hosted aquifers and enrichment of novel symbionts in the deep terrestrial subsurface.</title>
        <authorList>
            <person name="Probst A.J."/>
            <person name="Ladd B."/>
            <person name="Jarett J.K."/>
            <person name="Geller-Mcgrath D.E."/>
            <person name="Sieber C.M.K."/>
            <person name="Emerson J.B."/>
            <person name="Anantharaman K."/>
            <person name="Thomas B.C."/>
            <person name="Malmstrom R."/>
            <person name="Stieglmeier M."/>
            <person name="Klingl A."/>
            <person name="Woyke T."/>
            <person name="Ryan C.M."/>
            <person name="Banfield J.F."/>
        </authorList>
    </citation>
    <scope>NUCLEOTIDE SEQUENCE [LARGE SCALE GENOMIC DNA]</scope>
</reference>
<accession>A0A2M7XE06</accession>
<keyword evidence="1" id="KW-1133">Transmembrane helix</keyword>
<name>A0A2M7XE06_9BACT</name>
<feature type="transmembrane region" description="Helical" evidence="1">
    <location>
        <begin position="110"/>
        <end position="128"/>
    </location>
</feature>
<feature type="transmembrane region" description="Helical" evidence="1">
    <location>
        <begin position="12"/>
        <end position="36"/>
    </location>
</feature>
<dbReference type="Proteomes" id="UP000231263">
    <property type="component" value="Unassembled WGS sequence"/>
</dbReference>
<keyword evidence="1" id="KW-0812">Transmembrane</keyword>
<evidence type="ECO:0000256" key="1">
    <source>
        <dbReference type="SAM" id="Phobius"/>
    </source>
</evidence>
<dbReference type="AlphaFoldDB" id="A0A2M7XE06"/>